<dbReference type="SUPFAM" id="SSF54001">
    <property type="entry name" value="Cysteine proteinases"/>
    <property type="match status" value="1"/>
</dbReference>
<protein>
    <submittedName>
        <fullName evidence="3">CHAP domain-containing protein</fullName>
    </submittedName>
</protein>
<dbReference type="SUPFAM" id="SSF47090">
    <property type="entry name" value="PGBD-like"/>
    <property type="match status" value="1"/>
</dbReference>
<evidence type="ECO:0000313" key="3">
    <source>
        <dbReference type="EMBL" id="MXV52468.1"/>
    </source>
</evidence>
<dbReference type="InterPro" id="IPR036366">
    <property type="entry name" value="PGBDSf"/>
</dbReference>
<sequence length="250" mass="26959">MDYPNRVIKEGETDQNIVIAIQQRLDELGLGPFQFSGTFGPKTKAAVKLFQSTHRDKNGVPLEMDGEIGAITWSVLFDKSPVVVSENPPNNLLAEAIKVAKTQVGTMEEPPGSNKGVQVNKYLASVDCPPGSFWCAGFVYWCFNEAAKSLGVANPLFKTGGCLDHWNNTNGRRIKALDAANNPSLIQAGSIFIINHGEGKGHTGIVVKEDGGFIHTIEGNSNPSGSSNGIGVFELQRKIIKINAGFILYE</sequence>
<dbReference type="Gene3D" id="3.90.1720.10">
    <property type="entry name" value="endopeptidase domain like (from Nostoc punctiforme)"/>
    <property type="match status" value="1"/>
</dbReference>
<dbReference type="InterPro" id="IPR007921">
    <property type="entry name" value="CHAP_dom"/>
</dbReference>
<dbReference type="Pfam" id="PF05257">
    <property type="entry name" value="CHAP"/>
    <property type="match status" value="1"/>
</dbReference>
<dbReference type="RefSeq" id="WP_160845649.1">
    <property type="nucleotide sequence ID" value="NZ_WVHT01000008.1"/>
</dbReference>
<evidence type="ECO:0000259" key="2">
    <source>
        <dbReference type="Pfam" id="PF05257"/>
    </source>
</evidence>
<dbReference type="AlphaFoldDB" id="A0A7K1YEM3"/>
<name>A0A7K1YEM3_9SPHI</name>
<proteinExistence type="predicted"/>
<reference evidence="3 4" key="1">
    <citation type="submission" date="2019-11" db="EMBL/GenBank/DDBJ databases">
        <title>Pedobacter sp. HMF7647 Genome sequencing and assembly.</title>
        <authorList>
            <person name="Kang H."/>
            <person name="Kim H."/>
            <person name="Joh K."/>
        </authorList>
    </citation>
    <scope>NUCLEOTIDE SEQUENCE [LARGE SCALE GENOMIC DNA]</scope>
    <source>
        <strain evidence="3 4">HMF7647</strain>
    </source>
</reference>
<dbReference type="Gene3D" id="1.10.101.10">
    <property type="entry name" value="PGBD-like superfamily/PGBD"/>
    <property type="match status" value="1"/>
</dbReference>
<dbReference type="InterPro" id="IPR036365">
    <property type="entry name" value="PGBD-like_sf"/>
</dbReference>
<evidence type="ECO:0000313" key="4">
    <source>
        <dbReference type="Proteomes" id="UP000466586"/>
    </source>
</evidence>
<keyword evidence="4" id="KW-1185">Reference proteome</keyword>
<dbReference type="Proteomes" id="UP000466586">
    <property type="component" value="Unassembled WGS sequence"/>
</dbReference>
<dbReference type="InterPro" id="IPR038765">
    <property type="entry name" value="Papain-like_cys_pep_sf"/>
</dbReference>
<evidence type="ECO:0000259" key="1">
    <source>
        <dbReference type="Pfam" id="PF01471"/>
    </source>
</evidence>
<organism evidence="3 4">
    <name type="scientific">Hufsiella arboris</name>
    <dbReference type="NCBI Taxonomy" id="2695275"/>
    <lineage>
        <taxon>Bacteria</taxon>
        <taxon>Pseudomonadati</taxon>
        <taxon>Bacteroidota</taxon>
        <taxon>Sphingobacteriia</taxon>
        <taxon>Sphingobacteriales</taxon>
        <taxon>Sphingobacteriaceae</taxon>
        <taxon>Hufsiella</taxon>
    </lineage>
</organism>
<dbReference type="InterPro" id="IPR002477">
    <property type="entry name" value="Peptidoglycan-bd-like"/>
</dbReference>
<feature type="domain" description="Peptidase C51" evidence="2">
    <location>
        <begin position="132"/>
        <end position="220"/>
    </location>
</feature>
<gene>
    <name evidence="3" type="ORF">GS399_15945</name>
</gene>
<dbReference type="Pfam" id="PF01471">
    <property type="entry name" value="PG_binding_1"/>
    <property type="match status" value="1"/>
</dbReference>
<dbReference type="EMBL" id="WVHT01000008">
    <property type="protein sequence ID" value="MXV52468.1"/>
    <property type="molecule type" value="Genomic_DNA"/>
</dbReference>
<comment type="caution">
    <text evidence="3">The sequence shown here is derived from an EMBL/GenBank/DDBJ whole genome shotgun (WGS) entry which is preliminary data.</text>
</comment>
<accession>A0A7K1YEM3</accession>
<feature type="domain" description="Peptidoglycan binding-like" evidence="1">
    <location>
        <begin position="16"/>
        <end position="76"/>
    </location>
</feature>